<accession>A0ABX8NBD9</accession>
<keyword evidence="1" id="KW-0472">Membrane</keyword>
<sequence>MQQTPTPATDALVGSYHYGKALKISVLTLCVVLIGLAGFVLYLGTILPVQDAGPVSLTTQRGTTLNFSSQAMLIYFTSGLLVVLALALLGLYAWQSRLRKSSYELYEHGIAHTTAGQRTFVPFSEIEDLYLFSSGQTVMTGLVTNLAFRRNASEPFHRVLEPLKGFHDFLQRFRELYLAARQPQVLDTLQRGGAVTFNCIDTGQVWRKRVSGNFLAVQTYPIVLTQHSLQVQGKQVPIASLRSLDQSAWAEKLVIKDASGATVLSTLATGLMSADLFLDTLSLLVEHASQGQQQPA</sequence>
<evidence type="ECO:0008006" key="4">
    <source>
        <dbReference type="Google" id="ProtNLM"/>
    </source>
</evidence>
<gene>
    <name evidence="2" type="ORF">KSS94_11495</name>
</gene>
<evidence type="ECO:0000256" key="1">
    <source>
        <dbReference type="SAM" id="Phobius"/>
    </source>
</evidence>
<keyword evidence="1" id="KW-1133">Transmembrane helix</keyword>
<reference evidence="2" key="1">
    <citation type="journal article" date="2021" name="Microorganisms">
        <title>The Ever-Expanding Pseudomonas Genus: Description of 43 New Species and Partition of the Pseudomonas putida Group.</title>
        <authorList>
            <person name="Girard L."/>
            <person name="Lood C."/>
            <person name="Hofte M."/>
            <person name="Vandamme P."/>
            <person name="Rokni-Zadeh H."/>
            <person name="van Noort V."/>
            <person name="Lavigne R."/>
            <person name="De Mot R."/>
        </authorList>
    </citation>
    <scope>NUCLEOTIDE SEQUENCE</scope>
    <source>
        <strain evidence="2">COW40</strain>
    </source>
</reference>
<dbReference type="Proteomes" id="UP001046350">
    <property type="component" value="Chromosome"/>
</dbReference>
<dbReference type="EMBL" id="CP077076">
    <property type="protein sequence ID" value="QXH53694.1"/>
    <property type="molecule type" value="Genomic_DNA"/>
</dbReference>
<feature type="transmembrane region" description="Helical" evidence="1">
    <location>
        <begin position="26"/>
        <end position="47"/>
    </location>
</feature>
<name>A0ABX8NBD9_9PSED</name>
<organism evidence="2 3">
    <name type="scientific">Pseudomonas fakonensis</name>
    <dbReference type="NCBI Taxonomy" id="2842355"/>
    <lineage>
        <taxon>Bacteria</taxon>
        <taxon>Pseudomonadati</taxon>
        <taxon>Pseudomonadota</taxon>
        <taxon>Gammaproteobacteria</taxon>
        <taxon>Pseudomonadales</taxon>
        <taxon>Pseudomonadaceae</taxon>
        <taxon>Pseudomonas</taxon>
    </lineage>
</organism>
<proteinExistence type="predicted"/>
<keyword evidence="1" id="KW-0812">Transmembrane</keyword>
<feature type="transmembrane region" description="Helical" evidence="1">
    <location>
        <begin position="72"/>
        <end position="94"/>
    </location>
</feature>
<evidence type="ECO:0000313" key="3">
    <source>
        <dbReference type="Proteomes" id="UP001046350"/>
    </source>
</evidence>
<protein>
    <recommendedName>
        <fullName evidence="4">DUF3137 domain-containing protein</fullName>
    </recommendedName>
</protein>
<dbReference type="RefSeq" id="WP_217843090.1">
    <property type="nucleotide sequence ID" value="NZ_CP077076.1"/>
</dbReference>
<keyword evidence="3" id="KW-1185">Reference proteome</keyword>
<evidence type="ECO:0000313" key="2">
    <source>
        <dbReference type="EMBL" id="QXH53694.1"/>
    </source>
</evidence>